<evidence type="ECO:0000313" key="2">
    <source>
        <dbReference type="Proteomes" id="UP001211907"/>
    </source>
</evidence>
<organism evidence="1 2">
    <name type="scientific">Physocladia obscura</name>
    <dbReference type="NCBI Taxonomy" id="109957"/>
    <lineage>
        <taxon>Eukaryota</taxon>
        <taxon>Fungi</taxon>
        <taxon>Fungi incertae sedis</taxon>
        <taxon>Chytridiomycota</taxon>
        <taxon>Chytridiomycota incertae sedis</taxon>
        <taxon>Chytridiomycetes</taxon>
        <taxon>Chytridiales</taxon>
        <taxon>Chytriomycetaceae</taxon>
        <taxon>Physocladia</taxon>
    </lineage>
</organism>
<name>A0AAD5T8P2_9FUNG</name>
<reference evidence="1" key="1">
    <citation type="submission" date="2020-05" db="EMBL/GenBank/DDBJ databases">
        <title>Phylogenomic resolution of chytrid fungi.</title>
        <authorList>
            <person name="Stajich J.E."/>
            <person name="Amses K."/>
            <person name="Simmons R."/>
            <person name="Seto K."/>
            <person name="Myers J."/>
            <person name="Bonds A."/>
            <person name="Quandt C.A."/>
            <person name="Barry K."/>
            <person name="Liu P."/>
            <person name="Grigoriev I."/>
            <person name="Longcore J.E."/>
            <person name="James T.Y."/>
        </authorList>
    </citation>
    <scope>NUCLEOTIDE SEQUENCE</scope>
    <source>
        <strain evidence="1">JEL0513</strain>
    </source>
</reference>
<gene>
    <name evidence="1" type="ORF">HK100_010152</name>
</gene>
<dbReference type="Proteomes" id="UP001211907">
    <property type="component" value="Unassembled WGS sequence"/>
</dbReference>
<proteinExistence type="predicted"/>
<protein>
    <submittedName>
        <fullName evidence="1">Uncharacterized protein</fullName>
    </submittedName>
</protein>
<evidence type="ECO:0000313" key="1">
    <source>
        <dbReference type="EMBL" id="KAJ3126630.1"/>
    </source>
</evidence>
<dbReference type="EMBL" id="JADGJH010000549">
    <property type="protein sequence ID" value="KAJ3126630.1"/>
    <property type="molecule type" value="Genomic_DNA"/>
</dbReference>
<dbReference type="AlphaFoldDB" id="A0AAD5T8P2"/>
<keyword evidence="2" id="KW-1185">Reference proteome</keyword>
<sequence>MQPESLSAEVVTRLSGFLSARSILNLAHMFPSFKPLANAIKAVLLELNYPTRCTDLSQLWPVFHFPIILDNDDSLSSAPAFMSAESIAAVKHLLTFMSHCPGAAAAFHTFSVSYLHFISPALPHVVYVEILSFDPDEYNRDAPALVLLELAKLSSIIVACLVFPKDSSDSCSWWMNGDDLRLALEMLTFHKLLFWGTIPDSMLFLENEYEVNTIDSPILKSNNLIELHVDQLSLRNCLIMCKVLRTQKYQNLTELTIGNIIEPILFEELTLAVVKSAVIRMILEFPRLFRDPSHVFAMKKSIMFENMISQLVHSPEIIELIILTGMRNSVSMVLQNLPTNPSFLISKVETCANFLALFEEFQLQRIQWLGYEQILQLQWFR</sequence>
<comment type="caution">
    <text evidence="1">The sequence shown here is derived from an EMBL/GenBank/DDBJ whole genome shotgun (WGS) entry which is preliminary data.</text>
</comment>
<accession>A0AAD5T8P2</accession>